<dbReference type="GO" id="GO:0046983">
    <property type="term" value="F:protein dimerization activity"/>
    <property type="evidence" value="ECO:0007669"/>
    <property type="project" value="InterPro"/>
</dbReference>
<proteinExistence type="predicted"/>
<keyword evidence="4" id="KW-1185">Reference proteome</keyword>
<dbReference type="InterPro" id="IPR012337">
    <property type="entry name" value="RNaseH-like_sf"/>
</dbReference>
<dbReference type="InterPro" id="IPR008906">
    <property type="entry name" value="HATC_C_dom"/>
</dbReference>
<evidence type="ECO:0000313" key="4">
    <source>
        <dbReference type="Proteomes" id="UP001174136"/>
    </source>
</evidence>
<evidence type="ECO:0000259" key="2">
    <source>
        <dbReference type="Pfam" id="PF05699"/>
    </source>
</evidence>
<feature type="compositionally biased region" description="Basic and acidic residues" evidence="1">
    <location>
        <begin position="27"/>
        <end position="38"/>
    </location>
</feature>
<evidence type="ECO:0000256" key="1">
    <source>
        <dbReference type="SAM" id="MobiDB-lite"/>
    </source>
</evidence>
<dbReference type="EMBL" id="JAOPHQ010002852">
    <property type="protein sequence ID" value="KAK0145491.1"/>
    <property type="molecule type" value="Genomic_DNA"/>
</dbReference>
<accession>A0AA47P074</accession>
<feature type="compositionally biased region" description="Low complexity" evidence="1">
    <location>
        <begin position="39"/>
        <end position="53"/>
    </location>
</feature>
<name>A0AA47P074_MERPO</name>
<dbReference type="SUPFAM" id="SSF53098">
    <property type="entry name" value="Ribonuclease H-like"/>
    <property type="match status" value="1"/>
</dbReference>
<dbReference type="AlphaFoldDB" id="A0AA47P074"/>
<dbReference type="PANTHER" id="PTHR46481">
    <property type="entry name" value="ZINC FINGER BED DOMAIN-CONTAINING PROTEIN 4"/>
    <property type="match status" value="1"/>
</dbReference>
<feature type="domain" description="HAT C-terminal dimerisation" evidence="2">
    <location>
        <begin position="89"/>
        <end position="139"/>
    </location>
</feature>
<feature type="region of interest" description="Disordered" evidence="1">
    <location>
        <begin position="27"/>
        <end position="61"/>
    </location>
</feature>
<protein>
    <submittedName>
        <fullName evidence="3">Zinc finger BED domain-containing protein DAYSLEEPER</fullName>
    </submittedName>
</protein>
<dbReference type="Pfam" id="PF05699">
    <property type="entry name" value="Dimer_Tnp_hAT"/>
    <property type="match status" value="1"/>
</dbReference>
<reference evidence="3" key="1">
    <citation type="journal article" date="2023" name="Front. Mar. Sci.">
        <title>A new Merluccius polli reference genome to investigate the effects of global change in West African waters.</title>
        <authorList>
            <person name="Mateo J.L."/>
            <person name="Blanco-Fernandez C."/>
            <person name="Garcia-Vazquez E."/>
            <person name="Machado-Schiaffino G."/>
        </authorList>
    </citation>
    <scope>NUCLEOTIDE SEQUENCE</scope>
    <source>
        <strain evidence="3">C29</strain>
        <tissue evidence="3">Fin</tissue>
    </source>
</reference>
<dbReference type="InterPro" id="IPR052035">
    <property type="entry name" value="ZnF_BED_domain_contain"/>
</dbReference>
<gene>
    <name evidence="3" type="primary">HAT</name>
    <name evidence="3" type="ORF">N1851_015596</name>
</gene>
<sequence>MASAVDPRFKLKYVAEENRESIEARLTSEMKTVMERASTEPTTTPAADTDVPTGGAQKKKRGLGSFFKATEDTATGPSPPQQDQAIAFELQAYLQARPLDTEADPLEWWKASQTLYPRLSKLARKYLCIPATSAASERIMHFVTQASVQWTLEEQAGLQPCTRLRDLGDEQTALCPSPVVPSLLPRGVWRYCVRTLHQAMGTLYPTEWTAKFHLFILLFAVEVISIMEQ</sequence>
<evidence type="ECO:0000313" key="3">
    <source>
        <dbReference type="EMBL" id="KAK0145491.1"/>
    </source>
</evidence>
<dbReference type="PANTHER" id="PTHR46481:SF9">
    <property type="entry name" value="ZINC FINGER BED DOMAIN-CONTAINING PROTEIN 1-LIKE"/>
    <property type="match status" value="1"/>
</dbReference>
<comment type="caution">
    <text evidence="3">The sequence shown here is derived from an EMBL/GenBank/DDBJ whole genome shotgun (WGS) entry which is preliminary data.</text>
</comment>
<dbReference type="Proteomes" id="UP001174136">
    <property type="component" value="Unassembled WGS sequence"/>
</dbReference>
<organism evidence="3 4">
    <name type="scientific">Merluccius polli</name>
    <name type="common">Benguela hake</name>
    <name type="synonym">Merluccius cadenati</name>
    <dbReference type="NCBI Taxonomy" id="89951"/>
    <lineage>
        <taxon>Eukaryota</taxon>
        <taxon>Metazoa</taxon>
        <taxon>Chordata</taxon>
        <taxon>Craniata</taxon>
        <taxon>Vertebrata</taxon>
        <taxon>Euteleostomi</taxon>
        <taxon>Actinopterygii</taxon>
        <taxon>Neopterygii</taxon>
        <taxon>Teleostei</taxon>
        <taxon>Neoteleostei</taxon>
        <taxon>Acanthomorphata</taxon>
        <taxon>Zeiogadaria</taxon>
        <taxon>Gadariae</taxon>
        <taxon>Gadiformes</taxon>
        <taxon>Gadoidei</taxon>
        <taxon>Merlucciidae</taxon>
        <taxon>Merluccius</taxon>
    </lineage>
</organism>